<gene>
    <name evidence="1" type="ORF">BECKLPF1236A_GA0070988_102826</name>
    <name evidence="2" type="ORF">BECKLPF1236C_GA0070990_102766</name>
</gene>
<sequence>MVGLLPGQAVMQNRLINLDRHRITLPEGVLRGHAFHYSRLSTPLVPIVESEGERPDQRREPVHRENALLASYVHLYFPSNAMAGAIILAVIS</sequence>
<dbReference type="AlphaFoldDB" id="A0A450WVC0"/>
<proteinExistence type="predicted"/>
<accession>A0A450WVC0</accession>
<dbReference type="PROSITE" id="PS51274">
    <property type="entry name" value="GATASE_COBBQ"/>
    <property type="match status" value="1"/>
</dbReference>
<name>A0A450WVC0_9GAMM</name>
<dbReference type="EMBL" id="CAADFM010000282">
    <property type="protein sequence ID" value="VFK20950.1"/>
    <property type="molecule type" value="Genomic_DNA"/>
</dbReference>
<organism evidence="1">
    <name type="scientific">Candidatus Kentrum sp. LPFa</name>
    <dbReference type="NCBI Taxonomy" id="2126335"/>
    <lineage>
        <taxon>Bacteria</taxon>
        <taxon>Pseudomonadati</taxon>
        <taxon>Pseudomonadota</taxon>
        <taxon>Gammaproteobacteria</taxon>
        <taxon>Candidatus Kentrum</taxon>
    </lineage>
</organism>
<dbReference type="GO" id="GO:0016740">
    <property type="term" value="F:transferase activity"/>
    <property type="evidence" value="ECO:0007669"/>
    <property type="project" value="UniProtKB-KW"/>
</dbReference>
<keyword evidence="1" id="KW-0808">Transferase</keyword>
<keyword evidence="1" id="KW-0315">Glutamine amidotransferase</keyword>
<protein>
    <submittedName>
        <fullName evidence="1">CobB/CobQ-like glutamine amidotransferase domain-containing protein</fullName>
    </submittedName>
</protein>
<evidence type="ECO:0000313" key="2">
    <source>
        <dbReference type="EMBL" id="VFK34510.1"/>
    </source>
</evidence>
<evidence type="ECO:0000313" key="1">
    <source>
        <dbReference type="EMBL" id="VFK20950.1"/>
    </source>
</evidence>
<dbReference type="EMBL" id="CAADFP010000276">
    <property type="protein sequence ID" value="VFK34510.1"/>
    <property type="molecule type" value="Genomic_DNA"/>
</dbReference>
<reference evidence="1" key="1">
    <citation type="submission" date="2019-02" db="EMBL/GenBank/DDBJ databases">
        <authorList>
            <person name="Gruber-Vodicka R. H."/>
            <person name="Seah K. B. B."/>
        </authorList>
    </citation>
    <scope>NUCLEOTIDE SEQUENCE</scope>
    <source>
        <strain evidence="1">BECK_S312</strain>
        <strain evidence="2">BECK_S426</strain>
    </source>
</reference>